<dbReference type="PANTHER" id="PTHR24221:SF654">
    <property type="entry name" value="ATP-BINDING CASSETTE SUB-FAMILY B MEMBER 6"/>
    <property type="match status" value="1"/>
</dbReference>
<dbReference type="CDD" id="cd03228">
    <property type="entry name" value="ABCC_MRP_Like"/>
    <property type="match status" value="1"/>
</dbReference>
<feature type="transmembrane region" description="Helical" evidence="5">
    <location>
        <begin position="18"/>
        <end position="40"/>
    </location>
</feature>
<evidence type="ECO:0000256" key="4">
    <source>
        <dbReference type="ARBA" id="ARBA00023136"/>
    </source>
</evidence>
<organism evidence="7 8">
    <name type="scientific">Streptosporangium algeriense</name>
    <dbReference type="NCBI Taxonomy" id="1682748"/>
    <lineage>
        <taxon>Bacteria</taxon>
        <taxon>Bacillati</taxon>
        <taxon>Actinomycetota</taxon>
        <taxon>Actinomycetes</taxon>
        <taxon>Streptosporangiales</taxon>
        <taxon>Streptosporangiaceae</taxon>
        <taxon>Streptosporangium</taxon>
    </lineage>
</organism>
<evidence type="ECO:0000259" key="6">
    <source>
        <dbReference type="Pfam" id="PF00005"/>
    </source>
</evidence>
<evidence type="ECO:0000313" key="7">
    <source>
        <dbReference type="EMBL" id="MFD0890838.1"/>
    </source>
</evidence>
<comment type="subcellular location">
    <subcellularLocation>
        <location evidence="1">Cell membrane</location>
        <topology evidence="1">Multi-pass membrane protein</topology>
    </subcellularLocation>
</comment>
<accession>A0ABW3E4J0</accession>
<feature type="non-terminal residue" evidence="7">
    <location>
        <position position="263"/>
    </location>
</feature>
<proteinExistence type="predicted"/>
<dbReference type="InterPro" id="IPR003439">
    <property type="entry name" value="ABC_transporter-like_ATP-bd"/>
</dbReference>
<keyword evidence="7" id="KW-0067">ATP-binding</keyword>
<dbReference type="PANTHER" id="PTHR24221">
    <property type="entry name" value="ATP-BINDING CASSETTE SUB-FAMILY B"/>
    <property type="match status" value="1"/>
</dbReference>
<dbReference type="InterPro" id="IPR036640">
    <property type="entry name" value="ABC1_TM_sf"/>
</dbReference>
<protein>
    <submittedName>
        <fullName evidence="7">ATP-binding cassette domain-containing protein</fullName>
    </submittedName>
</protein>
<name>A0ABW3E4J0_9ACTN</name>
<dbReference type="GO" id="GO:0005524">
    <property type="term" value="F:ATP binding"/>
    <property type="evidence" value="ECO:0007669"/>
    <property type="project" value="UniProtKB-KW"/>
</dbReference>
<dbReference type="InterPro" id="IPR027417">
    <property type="entry name" value="P-loop_NTPase"/>
</dbReference>
<comment type="caution">
    <text evidence="7">The sequence shown here is derived from an EMBL/GenBank/DDBJ whole genome shotgun (WGS) entry which is preliminary data.</text>
</comment>
<gene>
    <name evidence="7" type="ORF">ACFQ08_40355</name>
</gene>
<sequence length="263" mass="27796">AQHGTALRLVLLRIPGQLLFGLAGQVALVALAGTVTLRYLDGDLGAPQAVALVVVAVRFLEPFITISELAPAIESVRGTLGTLRAILDAPAPEGSATGRTDTLDAPRVEFQGVDFGYGTGEVLKDLSFTLEPGTTTAVVGPSGSGKSTILALVAGFHEPTRGRVLIDGRDVSRLDPATRQRLTSMVFQHPYLFDGTVRDNVLAGDPDAGPERVAEVMRLAQVDEIVGRLPDGERTDVGEVLDADVTGHRPYIVTRYVPGQPLD</sequence>
<evidence type="ECO:0000256" key="5">
    <source>
        <dbReference type="SAM" id="Phobius"/>
    </source>
</evidence>
<dbReference type="Pfam" id="PF00005">
    <property type="entry name" value="ABC_tran"/>
    <property type="match status" value="1"/>
</dbReference>
<keyword evidence="7" id="KW-0547">Nucleotide-binding</keyword>
<evidence type="ECO:0000256" key="3">
    <source>
        <dbReference type="ARBA" id="ARBA00022989"/>
    </source>
</evidence>
<keyword evidence="2 5" id="KW-0812">Transmembrane</keyword>
<feature type="non-terminal residue" evidence="7">
    <location>
        <position position="1"/>
    </location>
</feature>
<evidence type="ECO:0000256" key="1">
    <source>
        <dbReference type="ARBA" id="ARBA00004651"/>
    </source>
</evidence>
<keyword evidence="8" id="KW-1185">Reference proteome</keyword>
<dbReference type="Gene3D" id="3.40.50.300">
    <property type="entry name" value="P-loop containing nucleotide triphosphate hydrolases"/>
    <property type="match status" value="1"/>
</dbReference>
<dbReference type="SUPFAM" id="SSF52540">
    <property type="entry name" value="P-loop containing nucleoside triphosphate hydrolases"/>
    <property type="match status" value="1"/>
</dbReference>
<feature type="domain" description="ABC transporter" evidence="6">
    <location>
        <begin position="123"/>
        <end position="223"/>
    </location>
</feature>
<evidence type="ECO:0000256" key="2">
    <source>
        <dbReference type="ARBA" id="ARBA00022692"/>
    </source>
</evidence>
<dbReference type="Gene3D" id="1.20.1560.10">
    <property type="entry name" value="ABC transporter type 1, transmembrane domain"/>
    <property type="match status" value="1"/>
</dbReference>
<keyword evidence="4 5" id="KW-0472">Membrane</keyword>
<evidence type="ECO:0000313" key="8">
    <source>
        <dbReference type="Proteomes" id="UP001597024"/>
    </source>
</evidence>
<dbReference type="InterPro" id="IPR039421">
    <property type="entry name" value="Type_1_exporter"/>
</dbReference>
<dbReference type="EMBL" id="JBHTHX010002715">
    <property type="protein sequence ID" value="MFD0890838.1"/>
    <property type="molecule type" value="Genomic_DNA"/>
</dbReference>
<reference evidence="8" key="1">
    <citation type="journal article" date="2019" name="Int. J. Syst. Evol. Microbiol.">
        <title>The Global Catalogue of Microorganisms (GCM) 10K type strain sequencing project: providing services to taxonomists for standard genome sequencing and annotation.</title>
        <authorList>
            <consortium name="The Broad Institute Genomics Platform"/>
            <consortium name="The Broad Institute Genome Sequencing Center for Infectious Disease"/>
            <person name="Wu L."/>
            <person name="Ma J."/>
        </authorList>
    </citation>
    <scope>NUCLEOTIDE SEQUENCE [LARGE SCALE GENOMIC DNA]</scope>
    <source>
        <strain evidence="8">CCUG 62974</strain>
    </source>
</reference>
<dbReference type="Proteomes" id="UP001597024">
    <property type="component" value="Unassembled WGS sequence"/>
</dbReference>
<keyword evidence="3 5" id="KW-1133">Transmembrane helix</keyword>
<dbReference type="SUPFAM" id="SSF90123">
    <property type="entry name" value="ABC transporter transmembrane region"/>
    <property type="match status" value="1"/>
</dbReference>